<dbReference type="CDD" id="cd08152">
    <property type="entry name" value="y4iL_like"/>
    <property type="match status" value="1"/>
</dbReference>
<dbReference type="Proteomes" id="UP001082899">
    <property type="component" value="Unassembled WGS sequence"/>
</dbReference>
<name>A0ABT3ZTL2_9BURK</name>
<reference evidence="2" key="1">
    <citation type="submission" date="2022-11" db="EMBL/GenBank/DDBJ databases">
        <title>Robbsia betulipollinis sp. nov., isolated from pollen of birch (Betula pendula).</title>
        <authorList>
            <person name="Shi H."/>
            <person name="Ambika Manirajan B."/>
            <person name="Ratering S."/>
            <person name="Geissler-Plaum R."/>
            <person name="Schnell S."/>
        </authorList>
    </citation>
    <scope>NUCLEOTIDE SEQUENCE</scope>
    <source>
        <strain evidence="2">Bb-Pol-6</strain>
    </source>
</reference>
<dbReference type="PANTHER" id="PTHR36195:SF4">
    <property type="entry name" value="DOMAIN PROTEIN, PUTATIVE (AFU_ORTHOLOGUE AFUA_5G01990)-RELATED"/>
    <property type="match status" value="1"/>
</dbReference>
<keyword evidence="3" id="KW-1185">Reference proteome</keyword>
<dbReference type="EMBL" id="JAPMXC010000013">
    <property type="protein sequence ID" value="MCY0389817.1"/>
    <property type="molecule type" value="Genomic_DNA"/>
</dbReference>
<proteinExistence type="predicted"/>
<accession>A0ABT3ZTL2</accession>
<comment type="function">
    <text evidence="1">Decomposes hydrogen peroxide into water and oxygen; serves to protect cells from the toxic effects of hydrogen peroxide.</text>
</comment>
<evidence type="ECO:0000313" key="3">
    <source>
        <dbReference type="Proteomes" id="UP001082899"/>
    </source>
</evidence>
<dbReference type="Gene3D" id="2.40.180.10">
    <property type="entry name" value="Catalase core domain"/>
    <property type="match status" value="1"/>
</dbReference>
<evidence type="ECO:0000313" key="2">
    <source>
        <dbReference type="EMBL" id="MCY0389817.1"/>
    </source>
</evidence>
<dbReference type="RefSeq" id="WP_267849759.1">
    <property type="nucleotide sequence ID" value="NZ_JAPMXC010000013.1"/>
</dbReference>
<gene>
    <name evidence="2" type="ORF">OVY01_22005</name>
</gene>
<comment type="caution">
    <text evidence="2">The sequence shown here is derived from an EMBL/GenBank/DDBJ whole genome shotgun (WGS) entry which is preliminary data.</text>
</comment>
<dbReference type="SUPFAM" id="SSF56634">
    <property type="entry name" value="Heme-dependent catalase-like"/>
    <property type="match status" value="1"/>
</dbReference>
<organism evidence="2 3">
    <name type="scientific">Robbsia betulipollinis</name>
    <dbReference type="NCBI Taxonomy" id="2981849"/>
    <lineage>
        <taxon>Bacteria</taxon>
        <taxon>Pseudomonadati</taxon>
        <taxon>Pseudomonadota</taxon>
        <taxon>Betaproteobacteria</taxon>
        <taxon>Burkholderiales</taxon>
        <taxon>Burkholderiaceae</taxon>
        <taxon>Robbsia</taxon>
    </lineage>
</organism>
<evidence type="ECO:0000256" key="1">
    <source>
        <dbReference type="ARBA" id="ARBA00002974"/>
    </source>
</evidence>
<dbReference type="PANTHER" id="PTHR36195">
    <property type="entry name" value="DOMAIN PROTEIN, PUTATIVE (AFU_ORTHOLOGUE AFUA_5G01990)-RELATED-RELATED"/>
    <property type="match status" value="1"/>
</dbReference>
<sequence length="364" mass="39746">MSETTRPYLRYRDDLEQPKPDEAETIDKIIASMTHESEITAGRYDHAVRASHAKSTGLLKGELRVLDDLPEALRQGLFAMPESYPVVVRLAQGPGELLKDNVSTHRGMAIKVFGVQGEKLPGHHDATQDFVLASGPVFPNPDAAAFLRSMKGLEKGTSQPEALKHAVSVTAQVANKVLHAVGADSAMLDFFGHPPRHPLSEPYYSQAPLRFGDYVAKVAVFPLSAAVVALGDGPLDVDDPDVFRHAVSEFFAAQGAEFELRVQLCIDSEKMPIEDASKEWPEADSPYVAVARLILPAQNSHSEARAAYFNDALSFRPAHSLLAHRPLGSVMRARLKTYQALVAFRQQRNGVAVIEPASVDKIPD</sequence>
<protein>
    <submittedName>
        <fullName evidence="2">Catalase family protein</fullName>
    </submittedName>
</protein>
<dbReference type="InterPro" id="IPR020835">
    <property type="entry name" value="Catalase_sf"/>
</dbReference>